<dbReference type="EMBL" id="LMTZ01000129">
    <property type="protein sequence ID" value="KST63981.1"/>
    <property type="molecule type" value="Genomic_DNA"/>
</dbReference>
<keyword evidence="3" id="KW-1185">Reference proteome</keyword>
<dbReference type="Proteomes" id="UP000053372">
    <property type="component" value="Unassembled WGS sequence"/>
</dbReference>
<comment type="caution">
    <text evidence="2">The sequence shown here is derived from an EMBL/GenBank/DDBJ whole genome shotgun (WGS) entry which is preliminary data.</text>
</comment>
<organism evidence="2 3">
    <name type="scientific">Mastigocoleus testarum BC008</name>
    <dbReference type="NCBI Taxonomy" id="371196"/>
    <lineage>
        <taxon>Bacteria</taxon>
        <taxon>Bacillati</taxon>
        <taxon>Cyanobacteriota</taxon>
        <taxon>Cyanophyceae</taxon>
        <taxon>Nostocales</taxon>
        <taxon>Hapalosiphonaceae</taxon>
        <taxon>Mastigocoleus</taxon>
    </lineage>
</organism>
<sequence>MLTKSRLFPLFSPKSDHFVADLLDYPNSQSISNPQSPFPIPQYRFTIKKSYIYKALFFVTAFKRLYFKL</sequence>
<proteinExistence type="predicted"/>
<gene>
    <name evidence="1" type="ORF">BC008_39980</name>
    <name evidence="2" type="ORF">BC008_40955</name>
</gene>
<evidence type="ECO:0000313" key="1">
    <source>
        <dbReference type="EMBL" id="KST63981.1"/>
    </source>
</evidence>
<dbReference type="EMBL" id="LMTZ01000118">
    <property type="protein sequence ID" value="KST64691.1"/>
    <property type="molecule type" value="Genomic_DNA"/>
</dbReference>
<evidence type="ECO:0000313" key="3">
    <source>
        <dbReference type="Proteomes" id="UP000053372"/>
    </source>
</evidence>
<evidence type="ECO:0000313" key="2">
    <source>
        <dbReference type="EMBL" id="KST64691.1"/>
    </source>
</evidence>
<protein>
    <submittedName>
        <fullName evidence="2">Uncharacterized protein</fullName>
    </submittedName>
</protein>
<reference evidence="2 3" key="1">
    <citation type="journal article" date="2015" name="Genome Announc.">
        <title>Draft Genome of the Euendolithic (true boring) Cyanobacterium Mastigocoleus testarum strain BC008.</title>
        <authorList>
            <person name="Guida B.S."/>
            <person name="Garcia-Pichel F."/>
        </authorList>
    </citation>
    <scope>NUCLEOTIDE SEQUENCE [LARGE SCALE GENOMIC DNA]</scope>
    <source>
        <strain evidence="2 3">BC008</strain>
    </source>
</reference>
<name>A0A0V7ZJG2_9CYAN</name>
<accession>A0A0V7ZJG2</accession>
<dbReference type="AlphaFoldDB" id="A0A0V7ZJG2"/>